<dbReference type="Gene3D" id="1.10.530.40">
    <property type="match status" value="1"/>
</dbReference>
<gene>
    <name evidence="8" type="ORF">GY632_1467</name>
</gene>
<dbReference type="InterPro" id="IPR002196">
    <property type="entry name" value="Glyco_hydro_24"/>
</dbReference>
<dbReference type="InterPro" id="IPR034690">
    <property type="entry name" value="Endolysin_T4_type"/>
</dbReference>
<dbReference type="CDD" id="cd00737">
    <property type="entry name" value="lyz_endolysin_autolysin"/>
    <property type="match status" value="1"/>
</dbReference>
<dbReference type="InterPro" id="IPR051018">
    <property type="entry name" value="Bacteriophage_GH24"/>
</dbReference>
<proteinExistence type="inferred from homology"/>
<dbReference type="GO" id="GO:0016998">
    <property type="term" value="P:cell wall macromolecule catabolic process"/>
    <property type="evidence" value="ECO:0007669"/>
    <property type="project" value="InterPro"/>
</dbReference>
<dbReference type="PANTHER" id="PTHR38107:SF3">
    <property type="entry name" value="LYSOZYME RRRD-RELATED"/>
    <property type="match status" value="1"/>
</dbReference>
<evidence type="ECO:0000313" key="9">
    <source>
        <dbReference type="Proteomes" id="UP000749309"/>
    </source>
</evidence>
<dbReference type="GO" id="GO:0031640">
    <property type="term" value="P:killing of cells of another organism"/>
    <property type="evidence" value="ECO:0007669"/>
    <property type="project" value="UniProtKB-KW"/>
</dbReference>
<keyword evidence="5" id="KW-1035">Host cytoplasm</keyword>
<dbReference type="GO" id="GO:0003796">
    <property type="term" value="F:lysozyme activity"/>
    <property type="evidence" value="ECO:0007669"/>
    <property type="project" value="UniProtKB-EC"/>
</dbReference>
<accession>A0A9P5CYU8</accession>
<keyword evidence="4 8" id="KW-0378">Hydrolase</keyword>
<feature type="signal peptide" evidence="7">
    <location>
        <begin position="1"/>
        <end position="15"/>
    </location>
</feature>
<protein>
    <submittedName>
        <fullName evidence="8">Glycoside hydrolase family 24</fullName>
    </submittedName>
</protein>
<organism evidence="8 9">
    <name type="scientific">Trichophyton interdigitale</name>
    <dbReference type="NCBI Taxonomy" id="101480"/>
    <lineage>
        <taxon>Eukaryota</taxon>
        <taxon>Fungi</taxon>
        <taxon>Dikarya</taxon>
        <taxon>Ascomycota</taxon>
        <taxon>Pezizomycotina</taxon>
        <taxon>Eurotiomycetes</taxon>
        <taxon>Eurotiomycetidae</taxon>
        <taxon>Onygenales</taxon>
        <taxon>Arthrodermataceae</taxon>
        <taxon>Trichophyton</taxon>
    </lineage>
</organism>
<keyword evidence="3" id="KW-0081">Bacteriolytic enzyme</keyword>
<feature type="chain" id="PRO_5040130257" evidence="7">
    <location>
        <begin position="16"/>
        <end position="192"/>
    </location>
</feature>
<dbReference type="Proteomes" id="UP000749309">
    <property type="component" value="Unassembled WGS sequence"/>
</dbReference>
<dbReference type="GO" id="GO:0042742">
    <property type="term" value="P:defense response to bacterium"/>
    <property type="evidence" value="ECO:0007669"/>
    <property type="project" value="UniProtKB-KW"/>
</dbReference>
<evidence type="ECO:0000256" key="1">
    <source>
        <dbReference type="ARBA" id="ARBA00000632"/>
    </source>
</evidence>
<evidence type="ECO:0000256" key="3">
    <source>
        <dbReference type="ARBA" id="ARBA00022638"/>
    </source>
</evidence>
<keyword evidence="6" id="KW-0326">Glycosidase</keyword>
<dbReference type="GO" id="GO:0009253">
    <property type="term" value="P:peptidoglycan catabolic process"/>
    <property type="evidence" value="ECO:0007669"/>
    <property type="project" value="InterPro"/>
</dbReference>
<keyword evidence="7" id="KW-0732">Signal</keyword>
<comment type="caution">
    <text evidence="8">The sequence shown here is derived from an EMBL/GenBank/DDBJ whole genome shotgun (WGS) entry which is preliminary data.</text>
</comment>
<dbReference type="Pfam" id="PF00959">
    <property type="entry name" value="Phage_lysozyme"/>
    <property type="match status" value="1"/>
</dbReference>
<reference evidence="8" key="1">
    <citation type="submission" date="2020-03" db="EMBL/GenBank/DDBJ databases">
        <title>Whole Genome Sequence of Trichophyton interdigitale from India.</title>
        <authorList>
            <person name="Kumar P."/>
        </authorList>
    </citation>
    <scope>NUCLEOTIDE SEQUENCE</scope>
    <source>
        <strain evidence="8">UCMS-IGIB-CI14</strain>
    </source>
</reference>
<dbReference type="PANTHER" id="PTHR38107">
    <property type="match status" value="1"/>
</dbReference>
<comment type="catalytic activity">
    <reaction evidence="1">
        <text>Hydrolysis of (1-&gt;4)-beta-linkages between N-acetylmuramic acid and N-acetyl-D-glucosamine residues in a peptidoglycan and between N-acetyl-D-glucosamine residues in chitodextrins.</text>
        <dbReference type="EC" id="3.2.1.17"/>
    </reaction>
</comment>
<dbReference type="InterPro" id="IPR023346">
    <property type="entry name" value="Lysozyme-like_dom_sf"/>
</dbReference>
<dbReference type="HAMAP" id="MF_04110">
    <property type="entry name" value="ENDOLYSIN_T4"/>
    <property type="match status" value="1"/>
</dbReference>
<name>A0A9P5CYU8_9EURO</name>
<dbReference type="InterPro" id="IPR033907">
    <property type="entry name" value="Endolysin_autolysin"/>
</dbReference>
<evidence type="ECO:0000256" key="6">
    <source>
        <dbReference type="ARBA" id="ARBA00023295"/>
    </source>
</evidence>
<evidence type="ECO:0000256" key="2">
    <source>
        <dbReference type="ARBA" id="ARBA00022529"/>
    </source>
</evidence>
<dbReference type="EMBL" id="JAAQVJ010000029">
    <property type="protein sequence ID" value="KAF3899108.1"/>
    <property type="molecule type" value="Genomic_DNA"/>
</dbReference>
<dbReference type="InterPro" id="IPR023347">
    <property type="entry name" value="Lysozyme_dom_sf"/>
</dbReference>
<dbReference type="AlphaFoldDB" id="A0A9P5CYU8"/>
<evidence type="ECO:0000313" key="8">
    <source>
        <dbReference type="EMBL" id="KAF3899108.1"/>
    </source>
</evidence>
<dbReference type="SUPFAM" id="SSF53955">
    <property type="entry name" value="Lysozyme-like"/>
    <property type="match status" value="1"/>
</dbReference>
<evidence type="ECO:0000256" key="7">
    <source>
        <dbReference type="SAM" id="SignalP"/>
    </source>
</evidence>
<evidence type="ECO:0000256" key="5">
    <source>
        <dbReference type="ARBA" id="ARBA00023200"/>
    </source>
</evidence>
<sequence length="192" mass="20659">MHPATILLLAIPALAQPSGSSSKFKRDCIGPDVNDETIALIKHFEGFVPRPAPDPIGLPTVGYGHLCRTKGCSEVPFPFPLTEETATELLMQDVKSPQQSITLSTTDQVVLNANQYGALVSWTYNVGGSAAKKSSLISRLNQGQDVDAVIREELPLWNKAGGYVLPGLVRRRAAEVELASEHTDQPALPVDC</sequence>
<evidence type="ECO:0000256" key="4">
    <source>
        <dbReference type="ARBA" id="ARBA00022801"/>
    </source>
</evidence>
<keyword evidence="2" id="KW-0929">Antimicrobial</keyword>